<proteinExistence type="predicted"/>
<feature type="region of interest" description="Disordered" evidence="1">
    <location>
        <begin position="100"/>
        <end position="172"/>
    </location>
</feature>
<accession>A0A2S1FX42</accession>
<sequence length="211" mass="24229">MKKLSKFIISYVALNPFQVCEFKNLSQAFSVSHSNELCSLGVNTSNNSNRNHVNDVILINSFQHTDRSYSIDNDPCDKNIKLTGDVPDKVFKKPGAYFEEKSKRKSKRRSTTSSELTFRQQTDTVDGKKRDHTGASDPQDPQNLEKFEKAGIPIDKMKDPRQKPDSHNKWKWDKDQKQWTLIGQLKIKLSTGKIITESEWNDTIRDHSGKV</sequence>
<keyword evidence="2" id="KW-0150">Chloroplast</keyword>
<evidence type="ECO:0000313" key="2">
    <source>
        <dbReference type="EMBL" id="AWD77334.1"/>
    </source>
</evidence>
<reference evidence="2" key="1">
    <citation type="submission" date="2017-12" db="EMBL/GenBank/DDBJ databases">
        <title>Complete Sequences of the chloroplast DNA of the Grateloupia filicina.</title>
        <authorList>
            <person name="Liu T."/>
            <person name="Liu C."/>
            <person name="Li Y."/>
        </authorList>
    </citation>
    <scope>NUCLEOTIDE SEQUENCE</scope>
</reference>
<feature type="compositionally biased region" description="Basic and acidic residues" evidence="1">
    <location>
        <begin position="143"/>
        <end position="172"/>
    </location>
</feature>
<gene>
    <name evidence="2" type="ORF">Grafi_p172</name>
</gene>
<keyword evidence="2" id="KW-0934">Plastid</keyword>
<dbReference type="AlphaFoldDB" id="A0A2S1FX42"/>
<organism evidence="2">
    <name type="scientific">Grateloupia filicina</name>
    <dbReference type="NCBI Taxonomy" id="31455"/>
    <lineage>
        <taxon>Eukaryota</taxon>
        <taxon>Rhodophyta</taxon>
        <taxon>Florideophyceae</taxon>
        <taxon>Rhodymeniophycidae</taxon>
        <taxon>Halymeniales</taxon>
        <taxon>Halymeniaceae</taxon>
        <taxon>Grateloupia</taxon>
    </lineage>
</organism>
<dbReference type="EMBL" id="MG598531">
    <property type="protein sequence ID" value="AWD77334.1"/>
    <property type="molecule type" value="Genomic_DNA"/>
</dbReference>
<protein>
    <submittedName>
        <fullName evidence="2">Uncharacterized protein</fullName>
    </submittedName>
</protein>
<geneLocation type="chloroplast" evidence="2"/>
<feature type="compositionally biased region" description="Basic and acidic residues" evidence="1">
    <location>
        <begin position="125"/>
        <end position="134"/>
    </location>
</feature>
<name>A0A2S1FX42_9FLOR</name>
<evidence type="ECO:0000256" key="1">
    <source>
        <dbReference type="SAM" id="MobiDB-lite"/>
    </source>
</evidence>